<name>A0A1I7YNP4_9BILA</name>
<keyword evidence="2" id="KW-1185">Reference proteome</keyword>
<proteinExistence type="predicted"/>
<protein>
    <submittedName>
        <fullName evidence="3">G_PROTEIN_RECEP_F1_2 domain-containing protein</fullName>
    </submittedName>
</protein>
<dbReference type="WBParaSite" id="L893_g18255.t1">
    <property type="protein sequence ID" value="L893_g18255.t1"/>
    <property type="gene ID" value="L893_g18255"/>
</dbReference>
<keyword evidence="1" id="KW-1133">Transmembrane helix</keyword>
<evidence type="ECO:0000313" key="2">
    <source>
        <dbReference type="Proteomes" id="UP000095287"/>
    </source>
</evidence>
<accession>A0A1I7YNP4</accession>
<dbReference type="Proteomes" id="UP000095287">
    <property type="component" value="Unplaced"/>
</dbReference>
<evidence type="ECO:0000256" key="1">
    <source>
        <dbReference type="SAM" id="Phobius"/>
    </source>
</evidence>
<dbReference type="AlphaFoldDB" id="A0A1I7YNP4"/>
<feature type="transmembrane region" description="Helical" evidence="1">
    <location>
        <begin position="12"/>
        <end position="38"/>
    </location>
</feature>
<organism evidence="2 3">
    <name type="scientific">Steinernema glaseri</name>
    <dbReference type="NCBI Taxonomy" id="37863"/>
    <lineage>
        <taxon>Eukaryota</taxon>
        <taxon>Metazoa</taxon>
        <taxon>Ecdysozoa</taxon>
        <taxon>Nematoda</taxon>
        <taxon>Chromadorea</taxon>
        <taxon>Rhabditida</taxon>
        <taxon>Tylenchina</taxon>
        <taxon>Panagrolaimomorpha</taxon>
        <taxon>Strongyloidoidea</taxon>
        <taxon>Steinernematidae</taxon>
        <taxon>Steinernema</taxon>
    </lineage>
</organism>
<sequence>MRSILLFRNRSLLYCVGLLFISVQAVLGNAYSAYVIVYQSTHVPTALLDAAFGILQFFSLGTMVLLMLFYIVVSQPSHSLSNSPQSIIAVAQYTKDRARRGASIRRHRRQLLSVVIYATTPNVLLFPSIIAGVCNIVLSTMDLEQKIESNGWVQLSGVVNSINRVCIYIRLPVITLSTFVAFAPYRVILYQIPLPCWKAMFVKVHVIGTSDSNK</sequence>
<keyword evidence="1" id="KW-0812">Transmembrane</keyword>
<keyword evidence="1" id="KW-0472">Membrane</keyword>
<feature type="transmembrane region" description="Helical" evidence="1">
    <location>
        <begin position="167"/>
        <end position="188"/>
    </location>
</feature>
<evidence type="ECO:0000313" key="3">
    <source>
        <dbReference type="WBParaSite" id="L893_g18255.t1"/>
    </source>
</evidence>
<reference evidence="3" key="1">
    <citation type="submission" date="2016-11" db="UniProtKB">
        <authorList>
            <consortium name="WormBaseParasite"/>
        </authorList>
    </citation>
    <scope>IDENTIFICATION</scope>
</reference>
<feature type="transmembrane region" description="Helical" evidence="1">
    <location>
        <begin position="50"/>
        <end position="73"/>
    </location>
</feature>
<feature type="transmembrane region" description="Helical" evidence="1">
    <location>
        <begin position="114"/>
        <end position="138"/>
    </location>
</feature>